<feature type="transmembrane region" description="Helical" evidence="6">
    <location>
        <begin position="136"/>
        <end position="156"/>
    </location>
</feature>
<feature type="transmembrane region" description="Helical" evidence="6">
    <location>
        <begin position="162"/>
        <end position="181"/>
    </location>
</feature>
<evidence type="ECO:0000256" key="4">
    <source>
        <dbReference type="ARBA" id="ARBA00022989"/>
    </source>
</evidence>
<dbReference type="OrthoDB" id="3246647at2"/>
<evidence type="ECO:0000256" key="6">
    <source>
        <dbReference type="SAM" id="Phobius"/>
    </source>
</evidence>
<evidence type="ECO:0008006" key="9">
    <source>
        <dbReference type="Google" id="ProtNLM"/>
    </source>
</evidence>
<feature type="transmembrane region" description="Helical" evidence="6">
    <location>
        <begin position="78"/>
        <end position="98"/>
    </location>
</feature>
<name>A0A3M7TQI9_9BACI</name>
<feature type="transmembrane region" description="Helical" evidence="6">
    <location>
        <begin position="319"/>
        <end position="342"/>
    </location>
</feature>
<feature type="transmembrane region" description="Helical" evidence="6">
    <location>
        <begin position="379"/>
        <end position="402"/>
    </location>
</feature>
<evidence type="ECO:0000256" key="2">
    <source>
        <dbReference type="ARBA" id="ARBA00022475"/>
    </source>
</evidence>
<keyword evidence="8" id="KW-1185">Reference proteome</keyword>
<evidence type="ECO:0000256" key="5">
    <source>
        <dbReference type="ARBA" id="ARBA00023136"/>
    </source>
</evidence>
<sequence>MILLKRNFSWALIGNVTLALSQFIILIIFTKLGGPIAVGQYTLALAICAPIFLFLSFKLRAAISTDKKNEFDYNEYSLIRRLGNIVGVILVIIILIMSNYSFEVATMIFLMSILKVFESQSEIIFGALQKKERMKLISISYILRGTLSVPVVFVTYLFLNDLVISIIGLIIVRILILYTYDKKNLKDLGINQQNRLIFNKKILSLLLLVLPLGISVTIGSLKTNVPRYFIEGYLGQYELGIFASISYLLVAFGTMISSLSQAVLPRLSQYYGENDNEKFKSLLSKLISFGFLVGLFAIILVFFFGEIFLTLVYSREYAAYNHILLLITCGAIFQYATVFLGTSITAMRKFKKELPVHSSALIAITIASYALIPKFGLEGAAIALVIGFIVSTIGYIITYLNLIRN</sequence>
<protein>
    <recommendedName>
        <fullName evidence="9">Membrane protein involved in the export of O-antigen and teichoic acid</fullName>
    </recommendedName>
</protein>
<feature type="transmembrane region" description="Helical" evidence="6">
    <location>
        <begin position="202"/>
        <end position="221"/>
    </location>
</feature>
<gene>
    <name evidence="7" type="ORF">EBO34_13545</name>
</gene>
<dbReference type="PANTHER" id="PTHR30250:SF11">
    <property type="entry name" value="O-ANTIGEN TRANSPORTER-RELATED"/>
    <property type="match status" value="1"/>
</dbReference>
<dbReference type="Proteomes" id="UP000278746">
    <property type="component" value="Unassembled WGS sequence"/>
</dbReference>
<evidence type="ECO:0000313" key="8">
    <source>
        <dbReference type="Proteomes" id="UP000278746"/>
    </source>
</evidence>
<keyword evidence="3 6" id="KW-0812">Transmembrane</keyword>
<organism evidence="7 8">
    <name type="scientific">Alteribacter keqinensis</name>
    <dbReference type="NCBI Taxonomy" id="2483800"/>
    <lineage>
        <taxon>Bacteria</taxon>
        <taxon>Bacillati</taxon>
        <taxon>Bacillota</taxon>
        <taxon>Bacilli</taxon>
        <taxon>Bacillales</taxon>
        <taxon>Bacillaceae</taxon>
        <taxon>Alteribacter</taxon>
    </lineage>
</organism>
<dbReference type="GO" id="GO:0005886">
    <property type="term" value="C:plasma membrane"/>
    <property type="evidence" value="ECO:0007669"/>
    <property type="project" value="UniProtKB-SubCell"/>
</dbReference>
<keyword evidence="2" id="KW-1003">Cell membrane</keyword>
<comment type="subcellular location">
    <subcellularLocation>
        <location evidence="1">Cell membrane</location>
        <topology evidence="1">Multi-pass membrane protein</topology>
    </subcellularLocation>
</comment>
<feature type="transmembrane region" description="Helical" evidence="6">
    <location>
        <begin position="104"/>
        <end position="124"/>
    </location>
</feature>
<feature type="transmembrane region" description="Helical" evidence="6">
    <location>
        <begin position="354"/>
        <end position="373"/>
    </location>
</feature>
<feature type="transmembrane region" description="Helical" evidence="6">
    <location>
        <begin position="12"/>
        <end position="32"/>
    </location>
</feature>
<feature type="transmembrane region" description="Helical" evidence="6">
    <location>
        <begin position="286"/>
        <end position="313"/>
    </location>
</feature>
<evidence type="ECO:0000256" key="1">
    <source>
        <dbReference type="ARBA" id="ARBA00004651"/>
    </source>
</evidence>
<evidence type="ECO:0000256" key="3">
    <source>
        <dbReference type="ARBA" id="ARBA00022692"/>
    </source>
</evidence>
<comment type="caution">
    <text evidence="7">The sequence shown here is derived from an EMBL/GenBank/DDBJ whole genome shotgun (WGS) entry which is preliminary data.</text>
</comment>
<keyword evidence="4 6" id="KW-1133">Transmembrane helix</keyword>
<reference evidence="7 8" key="1">
    <citation type="submission" date="2018-10" db="EMBL/GenBank/DDBJ databases">
        <title>Bacillus Keqinensis sp. nov., a moderately halophilic bacterium isolated from a saline-alkaline lake.</title>
        <authorList>
            <person name="Wang H."/>
        </authorList>
    </citation>
    <scope>NUCLEOTIDE SEQUENCE [LARGE SCALE GENOMIC DNA]</scope>
    <source>
        <strain evidence="7 8">KQ-3</strain>
    </source>
</reference>
<feature type="transmembrane region" description="Helical" evidence="6">
    <location>
        <begin position="241"/>
        <end position="265"/>
    </location>
</feature>
<dbReference type="AlphaFoldDB" id="A0A3M7TQI9"/>
<accession>A0A3M7TQI9</accession>
<evidence type="ECO:0000313" key="7">
    <source>
        <dbReference type="EMBL" id="RNA67735.1"/>
    </source>
</evidence>
<dbReference type="Pfam" id="PF01943">
    <property type="entry name" value="Polysacc_synt"/>
    <property type="match status" value="1"/>
</dbReference>
<keyword evidence="5 6" id="KW-0472">Membrane</keyword>
<proteinExistence type="predicted"/>
<dbReference type="InterPro" id="IPR050833">
    <property type="entry name" value="Poly_Biosynth_Transport"/>
</dbReference>
<feature type="transmembrane region" description="Helical" evidence="6">
    <location>
        <begin position="38"/>
        <end position="57"/>
    </location>
</feature>
<dbReference type="PANTHER" id="PTHR30250">
    <property type="entry name" value="PST FAMILY PREDICTED COLANIC ACID TRANSPORTER"/>
    <property type="match status" value="1"/>
</dbReference>
<dbReference type="EMBL" id="RHIB01000002">
    <property type="protein sequence ID" value="RNA67735.1"/>
    <property type="molecule type" value="Genomic_DNA"/>
</dbReference>
<dbReference type="InterPro" id="IPR002797">
    <property type="entry name" value="Polysacc_synth"/>
</dbReference>